<reference evidence="1" key="1">
    <citation type="submission" date="2021-06" db="EMBL/GenBank/DDBJ databases">
        <authorList>
            <person name="Kallberg Y."/>
            <person name="Tangrot J."/>
            <person name="Rosling A."/>
        </authorList>
    </citation>
    <scope>NUCLEOTIDE SEQUENCE</scope>
    <source>
        <strain evidence="1">IN212</strain>
    </source>
</reference>
<sequence>MNSSHNVIGSYQGLTNSFQELMDSLQETLCDETCNEMCDEIYDEMYDEMYDKTYKVHDEMHKTYKGQDLVGINSTLPHINKAIVFAISDTFLNWSIAEHYCEFSGTYQPKKTNNLQNQHNKVNLSCATGVVHITSFNDKHIEHQLLPDIKIFAPVNYQFSDNCHKEICYLAVN</sequence>
<protein>
    <submittedName>
        <fullName evidence="1">10053_t:CDS:1</fullName>
    </submittedName>
</protein>
<keyword evidence="2" id="KW-1185">Reference proteome</keyword>
<proteinExistence type="predicted"/>
<gene>
    <name evidence="1" type="ORF">RFULGI_LOCUS6247</name>
</gene>
<evidence type="ECO:0000313" key="1">
    <source>
        <dbReference type="EMBL" id="CAG8591523.1"/>
    </source>
</evidence>
<feature type="non-terminal residue" evidence="1">
    <location>
        <position position="1"/>
    </location>
</feature>
<accession>A0A9N9C8W8</accession>
<evidence type="ECO:0000313" key="2">
    <source>
        <dbReference type="Proteomes" id="UP000789396"/>
    </source>
</evidence>
<comment type="caution">
    <text evidence="1">The sequence shown here is derived from an EMBL/GenBank/DDBJ whole genome shotgun (WGS) entry which is preliminary data.</text>
</comment>
<dbReference type="AlphaFoldDB" id="A0A9N9C8W8"/>
<dbReference type="Proteomes" id="UP000789396">
    <property type="component" value="Unassembled WGS sequence"/>
</dbReference>
<name>A0A9N9C8W8_9GLOM</name>
<organism evidence="1 2">
    <name type="scientific">Racocetra fulgida</name>
    <dbReference type="NCBI Taxonomy" id="60492"/>
    <lineage>
        <taxon>Eukaryota</taxon>
        <taxon>Fungi</taxon>
        <taxon>Fungi incertae sedis</taxon>
        <taxon>Mucoromycota</taxon>
        <taxon>Glomeromycotina</taxon>
        <taxon>Glomeromycetes</taxon>
        <taxon>Diversisporales</taxon>
        <taxon>Gigasporaceae</taxon>
        <taxon>Racocetra</taxon>
    </lineage>
</organism>
<dbReference type="EMBL" id="CAJVPZ010007873">
    <property type="protein sequence ID" value="CAG8591523.1"/>
    <property type="molecule type" value="Genomic_DNA"/>
</dbReference>